<feature type="non-terminal residue" evidence="2">
    <location>
        <position position="74"/>
    </location>
</feature>
<evidence type="ECO:0000259" key="1">
    <source>
        <dbReference type="PROSITE" id="PS50878"/>
    </source>
</evidence>
<proteinExistence type="predicted"/>
<sequence>MDDMLVKSKETGDHVVDLEETFSVLREYGLELNPAKCAFGVRGGRFLRFMVTQRGIEANPIKIKATLDMKASRG</sequence>
<feature type="domain" description="Reverse transcriptase" evidence="1">
    <location>
        <begin position="1"/>
        <end position="51"/>
    </location>
</feature>
<protein>
    <recommendedName>
        <fullName evidence="1">Reverse transcriptase domain-containing protein</fullName>
    </recommendedName>
</protein>
<accession>A0AAW2TN39</accession>
<dbReference type="InterPro" id="IPR000477">
    <property type="entry name" value="RT_dom"/>
</dbReference>
<dbReference type="EMBL" id="JACGWN010000014">
    <property type="protein sequence ID" value="KAL0406206.1"/>
    <property type="molecule type" value="Genomic_DNA"/>
</dbReference>
<organism evidence="2">
    <name type="scientific">Sesamum latifolium</name>
    <dbReference type="NCBI Taxonomy" id="2727402"/>
    <lineage>
        <taxon>Eukaryota</taxon>
        <taxon>Viridiplantae</taxon>
        <taxon>Streptophyta</taxon>
        <taxon>Embryophyta</taxon>
        <taxon>Tracheophyta</taxon>
        <taxon>Spermatophyta</taxon>
        <taxon>Magnoliopsida</taxon>
        <taxon>eudicotyledons</taxon>
        <taxon>Gunneridae</taxon>
        <taxon>Pentapetalae</taxon>
        <taxon>asterids</taxon>
        <taxon>lamiids</taxon>
        <taxon>Lamiales</taxon>
        <taxon>Pedaliaceae</taxon>
        <taxon>Sesamum</taxon>
    </lineage>
</organism>
<dbReference type="InterPro" id="IPR043128">
    <property type="entry name" value="Rev_trsase/Diguanyl_cyclase"/>
</dbReference>
<dbReference type="PROSITE" id="PS50878">
    <property type="entry name" value="RT_POL"/>
    <property type="match status" value="1"/>
</dbReference>
<reference evidence="2" key="2">
    <citation type="journal article" date="2024" name="Plant">
        <title>Genomic evolution and insights into agronomic trait innovations of Sesamum species.</title>
        <authorList>
            <person name="Miao H."/>
            <person name="Wang L."/>
            <person name="Qu L."/>
            <person name="Liu H."/>
            <person name="Sun Y."/>
            <person name="Le M."/>
            <person name="Wang Q."/>
            <person name="Wei S."/>
            <person name="Zheng Y."/>
            <person name="Lin W."/>
            <person name="Duan Y."/>
            <person name="Cao H."/>
            <person name="Xiong S."/>
            <person name="Wang X."/>
            <person name="Wei L."/>
            <person name="Li C."/>
            <person name="Ma Q."/>
            <person name="Ju M."/>
            <person name="Zhao R."/>
            <person name="Li G."/>
            <person name="Mu C."/>
            <person name="Tian Q."/>
            <person name="Mei H."/>
            <person name="Zhang T."/>
            <person name="Gao T."/>
            <person name="Zhang H."/>
        </authorList>
    </citation>
    <scope>NUCLEOTIDE SEQUENCE</scope>
    <source>
        <strain evidence="2">KEN1</strain>
    </source>
</reference>
<comment type="caution">
    <text evidence="2">The sequence shown here is derived from an EMBL/GenBank/DDBJ whole genome shotgun (WGS) entry which is preliminary data.</text>
</comment>
<reference evidence="2" key="1">
    <citation type="submission" date="2020-06" db="EMBL/GenBank/DDBJ databases">
        <authorList>
            <person name="Li T."/>
            <person name="Hu X."/>
            <person name="Zhang T."/>
            <person name="Song X."/>
            <person name="Zhang H."/>
            <person name="Dai N."/>
            <person name="Sheng W."/>
            <person name="Hou X."/>
            <person name="Wei L."/>
        </authorList>
    </citation>
    <scope>NUCLEOTIDE SEQUENCE</scope>
    <source>
        <strain evidence="2">KEN1</strain>
        <tissue evidence="2">Leaf</tissue>
    </source>
</reference>
<dbReference type="Pfam" id="PF00078">
    <property type="entry name" value="RVT_1"/>
    <property type="match status" value="1"/>
</dbReference>
<evidence type="ECO:0000313" key="2">
    <source>
        <dbReference type="EMBL" id="KAL0406206.1"/>
    </source>
</evidence>
<dbReference type="AlphaFoldDB" id="A0AAW2TN39"/>
<gene>
    <name evidence="2" type="ORF">Slati_3934500</name>
</gene>
<dbReference type="SUPFAM" id="SSF56672">
    <property type="entry name" value="DNA/RNA polymerases"/>
    <property type="match status" value="1"/>
</dbReference>
<dbReference type="InterPro" id="IPR043502">
    <property type="entry name" value="DNA/RNA_pol_sf"/>
</dbReference>
<name>A0AAW2TN39_9LAMI</name>
<dbReference type="Gene3D" id="3.30.70.270">
    <property type="match status" value="1"/>
</dbReference>